<dbReference type="Pfam" id="PF10044">
    <property type="entry name" value="LIN52"/>
    <property type="match status" value="1"/>
</dbReference>
<dbReference type="PANTHER" id="PTHR31489:SF2">
    <property type="entry name" value="PROTEIN LIN-52 HOMOLOG"/>
    <property type="match status" value="1"/>
</dbReference>
<dbReference type="PANTHER" id="PTHR31489">
    <property type="entry name" value="LIN52 FAMILY MEMBER"/>
    <property type="match status" value="1"/>
</dbReference>
<dbReference type="GO" id="GO:0070176">
    <property type="term" value="C:DRM complex"/>
    <property type="evidence" value="ECO:0007669"/>
    <property type="project" value="InterPro"/>
</dbReference>
<keyword evidence="4" id="KW-1185">Reference proteome</keyword>
<proteinExistence type="inferred from homology"/>
<comment type="caution">
    <text evidence="3">The sequence shown here is derived from an EMBL/GenBank/DDBJ whole genome shotgun (WGS) entry which is preliminary data.</text>
</comment>
<comment type="similarity">
    <text evidence="1">Belongs to the lin-52 family.</text>
</comment>
<evidence type="ECO:0008006" key="5">
    <source>
        <dbReference type="Google" id="ProtNLM"/>
    </source>
</evidence>
<protein>
    <recommendedName>
        <fullName evidence="5">SAM domain-containing protein</fullName>
    </recommendedName>
</protein>
<dbReference type="AlphaFoldDB" id="A0AAV7I2Z4"/>
<accession>A0AAV7I2Z4</accession>
<name>A0AAV7I2Z4_COTGL</name>
<sequence>MSSSEESDSISTESFQDLKCSEELDRSSPTLWPKHLVEKFVHKNNVKVDDDGDSWKELLFNIQGKDLLEINDLSKLTMLDLIARAKKIQDWAYELELEETKEINRAKYLAIYKRPSIKLRQLTEQQSHFYFCPTTSNTNTFLNRQIYWVLKIGINSTKEPPKERLDANIECR</sequence>
<dbReference type="EMBL" id="JAHXZJ010002609">
    <property type="protein sequence ID" value="KAH0540925.1"/>
    <property type="molecule type" value="Genomic_DNA"/>
</dbReference>
<organism evidence="3 4">
    <name type="scientific">Cotesia glomerata</name>
    <name type="common">Lepidopteran parasitic wasp</name>
    <name type="synonym">Apanteles glomeratus</name>
    <dbReference type="NCBI Taxonomy" id="32391"/>
    <lineage>
        <taxon>Eukaryota</taxon>
        <taxon>Metazoa</taxon>
        <taxon>Ecdysozoa</taxon>
        <taxon>Arthropoda</taxon>
        <taxon>Hexapoda</taxon>
        <taxon>Insecta</taxon>
        <taxon>Pterygota</taxon>
        <taxon>Neoptera</taxon>
        <taxon>Endopterygota</taxon>
        <taxon>Hymenoptera</taxon>
        <taxon>Apocrita</taxon>
        <taxon>Ichneumonoidea</taxon>
        <taxon>Braconidae</taxon>
        <taxon>Microgastrinae</taxon>
        <taxon>Cotesia</taxon>
    </lineage>
</organism>
<gene>
    <name evidence="3" type="ORF">KQX54_020551</name>
</gene>
<dbReference type="GO" id="GO:0006355">
    <property type="term" value="P:regulation of DNA-templated transcription"/>
    <property type="evidence" value="ECO:0007669"/>
    <property type="project" value="InterPro"/>
</dbReference>
<evidence type="ECO:0000313" key="3">
    <source>
        <dbReference type="EMBL" id="KAH0540925.1"/>
    </source>
</evidence>
<reference evidence="3 4" key="1">
    <citation type="journal article" date="2021" name="J. Hered.">
        <title>A chromosome-level genome assembly of the parasitoid wasp, Cotesia glomerata (Hymenoptera: Braconidae).</title>
        <authorList>
            <person name="Pinto B.J."/>
            <person name="Weis J.J."/>
            <person name="Gamble T."/>
            <person name="Ode P.J."/>
            <person name="Paul R."/>
            <person name="Zaspel J.M."/>
        </authorList>
    </citation>
    <scope>NUCLEOTIDE SEQUENCE [LARGE SCALE GENOMIC DNA]</scope>
    <source>
        <strain evidence="3">CgM1</strain>
    </source>
</reference>
<evidence type="ECO:0000256" key="2">
    <source>
        <dbReference type="SAM" id="MobiDB-lite"/>
    </source>
</evidence>
<feature type="region of interest" description="Disordered" evidence="2">
    <location>
        <begin position="1"/>
        <end position="22"/>
    </location>
</feature>
<evidence type="ECO:0000313" key="4">
    <source>
        <dbReference type="Proteomes" id="UP000826195"/>
    </source>
</evidence>
<dbReference type="Proteomes" id="UP000826195">
    <property type="component" value="Unassembled WGS sequence"/>
</dbReference>
<evidence type="ECO:0000256" key="1">
    <source>
        <dbReference type="ARBA" id="ARBA00005456"/>
    </source>
</evidence>
<dbReference type="InterPro" id="IPR018737">
    <property type="entry name" value="DREAM_LIN52"/>
</dbReference>